<proteinExistence type="predicted"/>
<evidence type="ECO:0000313" key="2">
    <source>
        <dbReference type="Proteomes" id="UP000008694"/>
    </source>
</evidence>
<dbReference type="EMBL" id="GL348716">
    <property type="protein sequence ID" value="EFH55445.1"/>
    <property type="molecule type" value="Genomic_DNA"/>
</dbReference>
<dbReference type="HOGENOM" id="CLU_023486_1_1_1"/>
<evidence type="ECO:0000313" key="1">
    <source>
        <dbReference type="EMBL" id="EFH55445.1"/>
    </source>
</evidence>
<dbReference type="AlphaFoldDB" id="D7LK94"/>
<keyword evidence="2" id="KW-1185">Reference proteome</keyword>
<sequence length="209" mass="24034">MVRFVDVSDLVPTIPKKRIRVKVLRRYDGYYDTCRTDQQGSSCWIFRKTHIGQMVCNKATPHLFEIPLKTSTSIRKWRALKPKHFFAFVRFEDVLDGLVNPVFGVDLIGRVMSVGNYDEDVSPDITWNQVYLELETENVDYQANIHVNSLMVGRCVDNIICVLRFAKLEMAQDQWRATTAGACTKLLFNPICPEEAAMRTYFAGRDDGL</sequence>
<protein>
    <submittedName>
        <fullName evidence="1">Uncharacterized protein</fullName>
    </submittedName>
</protein>
<reference evidence="2" key="1">
    <citation type="journal article" date="2011" name="Nat. Genet.">
        <title>The Arabidopsis lyrata genome sequence and the basis of rapid genome size change.</title>
        <authorList>
            <person name="Hu T.T."/>
            <person name="Pattyn P."/>
            <person name="Bakker E.G."/>
            <person name="Cao J."/>
            <person name="Cheng J.-F."/>
            <person name="Clark R.M."/>
            <person name="Fahlgren N."/>
            <person name="Fawcett J.A."/>
            <person name="Grimwood J."/>
            <person name="Gundlach H."/>
            <person name="Haberer G."/>
            <person name="Hollister J.D."/>
            <person name="Ossowski S."/>
            <person name="Ottilar R.P."/>
            <person name="Salamov A.A."/>
            <person name="Schneeberger K."/>
            <person name="Spannagl M."/>
            <person name="Wang X."/>
            <person name="Yang L."/>
            <person name="Nasrallah M.E."/>
            <person name="Bergelson J."/>
            <person name="Carrington J.C."/>
            <person name="Gaut B.S."/>
            <person name="Schmutz J."/>
            <person name="Mayer K.F.X."/>
            <person name="Van de Peer Y."/>
            <person name="Grigoriev I.V."/>
            <person name="Nordborg M."/>
            <person name="Weigel D."/>
            <person name="Guo Y.-L."/>
        </authorList>
    </citation>
    <scope>NUCLEOTIDE SEQUENCE [LARGE SCALE GENOMIC DNA]</scope>
    <source>
        <strain evidence="2">cv. MN47</strain>
    </source>
</reference>
<dbReference type="STRING" id="81972.D7LK94"/>
<name>D7LK94_ARALL</name>
<organism evidence="2">
    <name type="scientific">Arabidopsis lyrata subsp. lyrata</name>
    <name type="common">Lyre-leaved rock-cress</name>
    <dbReference type="NCBI Taxonomy" id="81972"/>
    <lineage>
        <taxon>Eukaryota</taxon>
        <taxon>Viridiplantae</taxon>
        <taxon>Streptophyta</taxon>
        <taxon>Embryophyta</taxon>
        <taxon>Tracheophyta</taxon>
        <taxon>Spermatophyta</taxon>
        <taxon>Magnoliopsida</taxon>
        <taxon>eudicotyledons</taxon>
        <taxon>Gunneridae</taxon>
        <taxon>Pentapetalae</taxon>
        <taxon>rosids</taxon>
        <taxon>malvids</taxon>
        <taxon>Brassicales</taxon>
        <taxon>Brassicaceae</taxon>
        <taxon>Camelineae</taxon>
        <taxon>Arabidopsis</taxon>
    </lineage>
</organism>
<gene>
    <name evidence="1" type="ORF">ARALYDRAFT_344669</name>
</gene>
<dbReference type="Proteomes" id="UP000008694">
    <property type="component" value="Unassembled WGS sequence"/>
</dbReference>
<accession>D7LK94</accession>
<dbReference type="Gramene" id="fgenesh1_pg.C_scaffold_4001011">
    <property type="protein sequence ID" value="fgenesh1_pg.C_scaffold_4001011"/>
    <property type="gene ID" value="fgenesh1_pg.C_scaffold_4001011"/>
</dbReference>